<evidence type="ECO:0000313" key="3">
    <source>
        <dbReference type="Proteomes" id="UP000799753"/>
    </source>
</evidence>
<accession>A0A6A6SBV4</accession>
<dbReference type="AlphaFoldDB" id="A0A6A6SBV4"/>
<gene>
    <name evidence="2" type="ORF">P280DRAFT_515265</name>
</gene>
<evidence type="ECO:0000256" key="1">
    <source>
        <dbReference type="SAM" id="Coils"/>
    </source>
</evidence>
<name>A0A6A6SBV4_9PLEO</name>
<organism evidence="2 3">
    <name type="scientific">Massarina eburnea CBS 473.64</name>
    <dbReference type="NCBI Taxonomy" id="1395130"/>
    <lineage>
        <taxon>Eukaryota</taxon>
        <taxon>Fungi</taxon>
        <taxon>Dikarya</taxon>
        <taxon>Ascomycota</taxon>
        <taxon>Pezizomycotina</taxon>
        <taxon>Dothideomycetes</taxon>
        <taxon>Pleosporomycetidae</taxon>
        <taxon>Pleosporales</taxon>
        <taxon>Massarineae</taxon>
        <taxon>Massarinaceae</taxon>
        <taxon>Massarina</taxon>
    </lineage>
</organism>
<protein>
    <submittedName>
        <fullName evidence="2">Uncharacterized protein</fullName>
    </submittedName>
</protein>
<evidence type="ECO:0000313" key="2">
    <source>
        <dbReference type="EMBL" id="KAF2644311.1"/>
    </source>
</evidence>
<keyword evidence="1" id="KW-0175">Coiled coil</keyword>
<dbReference type="EMBL" id="MU006779">
    <property type="protein sequence ID" value="KAF2644311.1"/>
    <property type="molecule type" value="Genomic_DNA"/>
</dbReference>
<reference evidence="2" key="1">
    <citation type="journal article" date="2020" name="Stud. Mycol.">
        <title>101 Dothideomycetes genomes: a test case for predicting lifestyles and emergence of pathogens.</title>
        <authorList>
            <person name="Haridas S."/>
            <person name="Albert R."/>
            <person name="Binder M."/>
            <person name="Bloem J."/>
            <person name="Labutti K."/>
            <person name="Salamov A."/>
            <person name="Andreopoulos B."/>
            <person name="Baker S."/>
            <person name="Barry K."/>
            <person name="Bills G."/>
            <person name="Bluhm B."/>
            <person name="Cannon C."/>
            <person name="Castanera R."/>
            <person name="Culley D."/>
            <person name="Daum C."/>
            <person name="Ezra D."/>
            <person name="Gonzalez J."/>
            <person name="Henrissat B."/>
            <person name="Kuo A."/>
            <person name="Liang C."/>
            <person name="Lipzen A."/>
            <person name="Lutzoni F."/>
            <person name="Magnuson J."/>
            <person name="Mondo S."/>
            <person name="Nolan M."/>
            <person name="Ohm R."/>
            <person name="Pangilinan J."/>
            <person name="Park H.-J."/>
            <person name="Ramirez L."/>
            <person name="Alfaro M."/>
            <person name="Sun H."/>
            <person name="Tritt A."/>
            <person name="Yoshinaga Y."/>
            <person name="Zwiers L.-H."/>
            <person name="Turgeon B."/>
            <person name="Goodwin S."/>
            <person name="Spatafora J."/>
            <person name="Crous P."/>
            <person name="Grigoriev I."/>
        </authorList>
    </citation>
    <scope>NUCLEOTIDE SEQUENCE</scope>
    <source>
        <strain evidence="2">CBS 473.64</strain>
    </source>
</reference>
<proteinExistence type="predicted"/>
<dbReference type="Proteomes" id="UP000799753">
    <property type="component" value="Unassembled WGS sequence"/>
</dbReference>
<sequence length="120" mass="13967">MPIEIPLFLVPACAGGGTITPEWLECKRAEQRWSKFGARLHDLGKDAAVKLKGDIEARKEFLADLNRTQRAVNNATEALEKYKDKRNLPTWRKSIEGMNGKLQEFRQWYFFHFPEEKSKE</sequence>
<keyword evidence="3" id="KW-1185">Reference proteome</keyword>
<feature type="coiled-coil region" evidence="1">
    <location>
        <begin position="58"/>
        <end position="85"/>
    </location>
</feature>